<keyword evidence="3" id="KW-1185">Reference proteome</keyword>
<dbReference type="EMBL" id="MU004244">
    <property type="protein sequence ID" value="KAF2663760.1"/>
    <property type="molecule type" value="Genomic_DNA"/>
</dbReference>
<dbReference type="OrthoDB" id="5153521at2759"/>
<name>A0A6A6TVJ9_9PEZI</name>
<dbReference type="AlphaFoldDB" id="A0A6A6TVJ9"/>
<evidence type="ECO:0000313" key="3">
    <source>
        <dbReference type="Proteomes" id="UP000799302"/>
    </source>
</evidence>
<sequence>MSTPVSSVVLTQDIRSNSKDYKRAADRQHKWEHGEIMSKGRSVPRKPEPKPLNRKNAKGQSAKGLVRPAIVADRQEALTDSSSDEVEEQTTPAVAPDADVHYSFDAKRGPSHGSQVLSAALEAAVDRFESKETDKLVRDEYEVLDSEGEAMMTNAGKKGKFATAEEEEYEFV</sequence>
<gene>
    <name evidence="2" type="ORF">BT63DRAFT_460883</name>
</gene>
<evidence type="ECO:0000256" key="1">
    <source>
        <dbReference type="SAM" id="MobiDB-lite"/>
    </source>
</evidence>
<feature type="compositionally biased region" description="Polar residues" evidence="1">
    <location>
        <begin position="1"/>
        <end position="15"/>
    </location>
</feature>
<proteinExistence type="predicted"/>
<accession>A0A6A6TVJ9</accession>
<evidence type="ECO:0000313" key="2">
    <source>
        <dbReference type="EMBL" id="KAF2663760.1"/>
    </source>
</evidence>
<dbReference type="Proteomes" id="UP000799302">
    <property type="component" value="Unassembled WGS sequence"/>
</dbReference>
<feature type="compositionally biased region" description="Basic and acidic residues" evidence="1">
    <location>
        <begin position="16"/>
        <end position="38"/>
    </location>
</feature>
<feature type="region of interest" description="Disordered" evidence="1">
    <location>
        <begin position="1"/>
        <end position="68"/>
    </location>
</feature>
<organism evidence="2 3">
    <name type="scientific">Microthyrium microscopicum</name>
    <dbReference type="NCBI Taxonomy" id="703497"/>
    <lineage>
        <taxon>Eukaryota</taxon>
        <taxon>Fungi</taxon>
        <taxon>Dikarya</taxon>
        <taxon>Ascomycota</taxon>
        <taxon>Pezizomycotina</taxon>
        <taxon>Dothideomycetes</taxon>
        <taxon>Dothideomycetes incertae sedis</taxon>
        <taxon>Microthyriales</taxon>
        <taxon>Microthyriaceae</taxon>
        <taxon>Microthyrium</taxon>
    </lineage>
</organism>
<reference evidence="2" key="1">
    <citation type="journal article" date="2020" name="Stud. Mycol.">
        <title>101 Dothideomycetes genomes: a test case for predicting lifestyles and emergence of pathogens.</title>
        <authorList>
            <person name="Haridas S."/>
            <person name="Albert R."/>
            <person name="Binder M."/>
            <person name="Bloem J."/>
            <person name="Labutti K."/>
            <person name="Salamov A."/>
            <person name="Andreopoulos B."/>
            <person name="Baker S."/>
            <person name="Barry K."/>
            <person name="Bills G."/>
            <person name="Bluhm B."/>
            <person name="Cannon C."/>
            <person name="Castanera R."/>
            <person name="Culley D."/>
            <person name="Daum C."/>
            <person name="Ezra D."/>
            <person name="Gonzalez J."/>
            <person name="Henrissat B."/>
            <person name="Kuo A."/>
            <person name="Liang C."/>
            <person name="Lipzen A."/>
            <person name="Lutzoni F."/>
            <person name="Magnuson J."/>
            <person name="Mondo S."/>
            <person name="Nolan M."/>
            <person name="Ohm R."/>
            <person name="Pangilinan J."/>
            <person name="Park H.-J."/>
            <person name="Ramirez L."/>
            <person name="Alfaro M."/>
            <person name="Sun H."/>
            <person name="Tritt A."/>
            <person name="Yoshinaga Y."/>
            <person name="Zwiers L.-H."/>
            <person name="Turgeon B."/>
            <person name="Goodwin S."/>
            <person name="Spatafora J."/>
            <person name="Crous P."/>
            <person name="Grigoriev I."/>
        </authorList>
    </citation>
    <scope>NUCLEOTIDE SEQUENCE</scope>
    <source>
        <strain evidence="2">CBS 115976</strain>
    </source>
</reference>
<protein>
    <submittedName>
        <fullName evidence="2">Uncharacterized protein</fullName>
    </submittedName>
</protein>